<keyword evidence="12" id="KW-0963">Cytoplasm</keyword>
<dbReference type="PROSITE" id="PS00843">
    <property type="entry name" value="DALA_DALA_LIGASE_1"/>
    <property type="match status" value="1"/>
</dbReference>
<dbReference type="GO" id="GO:0005829">
    <property type="term" value="C:cytosol"/>
    <property type="evidence" value="ECO:0007669"/>
    <property type="project" value="TreeGrafter"/>
</dbReference>
<keyword evidence="5 14" id="KW-0547">Nucleotide-binding</keyword>
<keyword evidence="11 12" id="KW-0961">Cell wall biogenesis/degradation</keyword>
<dbReference type="HAMAP" id="MF_00047">
    <property type="entry name" value="Dala_Dala_lig"/>
    <property type="match status" value="1"/>
</dbReference>
<organism evidence="19">
    <name type="scientific">Kitasatospora camelliae</name>
    <dbReference type="NCBI Taxonomy" id="3156397"/>
    <lineage>
        <taxon>Bacteria</taxon>
        <taxon>Bacillati</taxon>
        <taxon>Actinomycetota</taxon>
        <taxon>Actinomycetes</taxon>
        <taxon>Kitasatosporales</taxon>
        <taxon>Streptomycetaceae</taxon>
        <taxon>Kitasatospora</taxon>
    </lineage>
</organism>
<feature type="binding site" evidence="15">
    <location>
        <position position="328"/>
    </location>
    <ligand>
        <name>Mg(2+)</name>
        <dbReference type="ChEBI" id="CHEBI:18420"/>
        <label>1</label>
    </ligand>
</feature>
<dbReference type="NCBIfam" id="TIGR01205">
    <property type="entry name" value="D_ala_D_alaTIGR"/>
    <property type="match status" value="1"/>
</dbReference>
<comment type="cofactor">
    <cofactor evidence="1">
        <name>Mn(2+)</name>
        <dbReference type="ChEBI" id="CHEBI:29035"/>
    </cofactor>
</comment>
<feature type="binding site" evidence="14">
    <location>
        <begin position="231"/>
        <end position="238"/>
    </location>
    <ligand>
        <name>ATP</name>
        <dbReference type="ChEBI" id="CHEBI:30616"/>
    </ligand>
</feature>
<dbReference type="PROSITE" id="PS50975">
    <property type="entry name" value="ATP_GRASP"/>
    <property type="match status" value="1"/>
</dbReference>
<dbReference type="SUPFAM" id="SSF52440">
    <property type="entry name" value="PreATP-grasp domain"/>
    <property type="match status" value="1"/>
</dbReference>
<keyword evidence="6 16" id="KW-0067">ATP-binding</keyword>
<keyword evidence="7 15" id="KW-0460">Magnesium</keyword>
<dbReference type="InterPro" id="IPR005905">
    <property type="entry name" value="D_ala_D_ala"/>
</dbReference>
<proteinExistence type="inferred from homology"/>
<evidence type="ECO:0000256" key="8">
    <source>
        <dbReference type="ARBA" id="ARBA00022960"/>
    </source>
</evidence>
<feature type="region of interest" description="Disordered" evidence="17">
    <location>
        <begin position="1"/>
        <end position="22"/>
    </location>
</feature>
<evidence type="ECO:0000313" key="19">
    <source>
        <dbReference type="EMBL" id="XCM78200.1"/>
    </source>
</evidence>
<dbReference type="GO" id="GO:0046872">
    <property type="term" value="F:metal ion binding"/>
    <property type="evidence" value="ECO:0007669"/>
    <property type="project" value="UniProtKB-KW"/>
</dbReference>
<dbReference type="PIRSF" id="PIRSF039102">
    <property type="entry name" value="Ddl/VanB"/>
    <property type="match status" value="1"/>
</dbReference>
<evidence type="ECO:0000259" key="18">
    <source>
        <dbReference type="PROSITE" id="PS50975"/>
    </source>
</evidence>
<evidence type="ECO:0000256" key="5">
    <source>
        <dbReference type="ARBA" id="ARBA00022741"/>
    </source>
</evidence>
<feature type="binding site" evidence="14">
    <location>
        <begin position="193"/>
        <end position="195"/>
    </location>
    <ligand>
        <name>ATP</name>
        <dbReference type="ChEBI" id="CHEBI:30616"/>
    </ligand>
</feature>
<comment type="similarity">
    <text evidence="2 12">Belongs to the D-alanine--D-alanine ligase family.</text>
</comment>
<dbReference type="SUPFAM" id="SSF56059">
    <property type="entry name" value="Glutathione synthetase ATP-binding domain-like"/>
    <property type="match status" value="1"/>
</dbReference>
<reference evidence="19" key="1">
    <citation type="submission" date="2024-06" db="EMBL/GenBank/DDBJ databases">
        <title>The genome sequences of Kitasatospora sp. strain HUAS MG31.</title>
        <authorList>
            <person name="Mo P."/>
        </authorList>
    </citation>
    <scope>NUCLEOTIDE SEQUENCE</scope>
    <source>
        <strain evidence="19">HUAS MG31</strain>
    </source>
</reference>
<evidence type="ECO:0000256" key="11">
    <source>
        <dbReference type="ARBA" id="ARBA00023316"/>
    </source>
</evidence>
<dbReference type="PANTHER" id="PTHR23132">
    <property type="entry name" value="D-ALANINE--D-ALANINE LIGASE"/>
    <property type="match status" value="1"/>
</dbReference>
<evidence type="ECO:0000256" key="15">
    <source>
        <dbReference type="PIRSR" id="PIRSR039102-3"/>
    </source>
</evidence>
<dbReference type="KEGG" id="kcm:ABWK59_04240"/>
<dbReference type="GO" id="GO:0009252">
    <property type="term" value="P:peptidoglycan biosynthetic process"/>
    <property type="evidence" value="ECO:0007669"/>
    <property type="project" value="UniProtKB-UniRule"/>
</dbReference>
<feature type="binding site" evidence="15">
    <location>
        <position position="315"/>
    </location>
    <ligand>
        <name>Mg(2+)</name>
        <dbReference type="ChEBI" id="CHEBI:18420"/>
        <label>1</label>
    </ligand>
</feature>
<evidence type="ECO:0000256" key="2">
    <source>
        <dbReference type="ARBA" id="ARBA00010871"/>
    </source>
</evidence>
<feature type="binding site" evidence="15">
    <location>
        <position position="328"/>
    </location>
    <ligand>
        <name>Mg(2+)</name>
        <dbReference type="ChEBI" id="CHEBI:18420"/>
        <label>2</label>
    </ligand>
</feature>
<protein>
    <recommendedName>
        <fullName evidence="12">D-alanine--D-alanine ligase</fullName>
        <ecNumber evidence="12">6.3.2.4</ecNumber>
    </recommendedName>
    <alternativeName>
        <fullName evidence="12">D-Ala-D-Ala ligase</fullName>
    </alternativeName>
    <alternativeName>
        <fullName evidence="12">D-alanylalanine synthetase</fullName>
    </alternativeName>
</protein>
<keyword evidence="10 15" id="KW-0464">Manganese</keyword>
<feature type="domain" description="ATP-grasp" evidence="18">
    <location>
        <begin position="157"/>
        <end position="361"/>
    </location>
</feature>
<dbReference type="Pfam" id="PF07478">
    <property type="entry name" value="Dala_Dala_lig_C"/>
    <property type="match status" value="1"/>
</dbReference>
<dbReference type="EMBL" id="CP159872">
    <property type="protein sequence ID" value="XCM78200.1"/>
    <property type="molecule type" value="Genomic_DNA"/>
</dbReference>
<dbReference type="Gene3D" id="3.30.470.20">
    <property type="entry name" value="ATP-grasp fold, B domain"/>
    <property type="match status" value="1"/>
</dbReference>
<dbReference type="PANTHER" id="PTHR23132:SF25">
    <property type="entry name" value="D-ALANINE--D-ALANINE LIGASE A"/>
    <property type="match status" value="1"/>
</dbReference>
<dbReference type="Gene3D" id="3.40.50.20">
    <property type="match status" value="1"/>
</dbReference>
<feature type="active site" evidence="13">
    <location>
        <position position="36"/>
    </location>
</feature>
<dbReference type="InterPro" id="IPR011095">
    <property type="entry name" value="Dala_Dala_lig_C"/>
</dbReference>
<dbReference type="GO" id="GO:0005524">
    <property type="term" value="F:ATP binding"/>
    <property type="evidence" value="ECO:0007669"/>
    <property type="project" value="UniProtKB-UniRule"/>
</dbReference>
<evidence type="ECO:0000256" key="10">
    <source>
        <dbReference type="ARBA" id="ARBA00023211"/>
    </source>
</evidence>
<feature type="binding site" evidence="14">
    <location>
        <position position="153"/>
    </location>
    <ligand>
        <name>ATP</name>
        <dbReference type="ChEBI" id="CHEBI:30616"/>
    </ligand>
</feature>
<evidence type="ECO:0000256" key="7">
    <source>
        <dbReference type="ARBA" id="ARBA00022842"/>
    </source>
</evidence>
<dbReference type="RefSeq" id="WP_354637943.1">
    <property type="nucleotide sequence ID" value="NZ_CP159872.1"/>
</dbReference>
<evidence type="ECO:0000256" key="9">
    <source>
        <dbReference type="ARBA" id="ARBA00022984"/>
    </source>
</evidence>
<evidence type="ECO:0000256" key="16">
    <source>
        <dbReference type="PROSITE-ProRule" id="PRU00409"/>
    </source>
</evidence>
<gene>
    <name evidence="12" type="primary">ddl</name>
    <name evidence="19" type="ORF">ABWK59_04240</name>
</gene>
<keyword evidence="8 12" id="KW-0133">Cell shape</keyword>
<dbReference type="GO" id="GO:0008716">
    <property type="term" value="F:D-alanine-D-alanine ligase activity"/>
    <property type="evidence" value="ECO:0007669"/>
    <property type="project" value="UniProtKB-UniRule"/>
</dbReference>
<keyword evidence="4 15" id="KW-0479">Metal-binding</keyword>
<feature type="binding site" evidence="15">
    <location>
        <position position="330"/>
    </location>
    <ligand>
        <name>Mg(2+)</name>
        <dbReference type="ChEBI" id="CHEBI:18420"/>
        <label>2</label>
    </ligand>
</feature>
<dbReference type="GO" id="GO:0071555">
    <property type="term" value="P:cell wall organization"/>
    <property type="evidence" value="ECO:0007669"/>
    <property type="project" value="UniProtKB-KW"/>
</dbReference>
<comment type="cofactor">
    <cofactor evidence="15">
        <name>Mg(2+)</name>
        <dbReference type="ChEBI" id="CHEBI:18420"/>
    </cofactor>
    <cofactor evidence="15">
        <name>Mn(2+)</name>
        <dbReference type="ChEBI" id="CHEBI:29035"/>
    </cofactor>
    <text evidence="15">Binds 2 magnesium or manganese ions per subunit.</text>
</comment>
<evidence type="ECO:0000256" key="14">
    <source>
        <dbReference type="PIRSR" id="PIRSR039102-2"/>
    </source>
</evidence>
<dbReference type="InterPro" id="IPR000291">
    <property type="entry name" value="D-Ala_lig_Van_CS"/>
</dbReference>
<dbReference type="NCBIfam" id="NF002528">
    <property type="entry name" value="PRK01966.1-4"/>
    <property type="match status" value="1"/>
</dbReference>
<evidence type="ECO:0000256" key="1">
    <source>
        <dbReference type="ARBA" id="ARBA00001936"/>
    </source>
</evidence>
<comment type="function">
    <text evidence="12">Cell wall formation.</text>
</comment>
<evidence type="ECO:0000256" key="13">
    <source>
        <dbReference type="PIRSR" id="PIRSR039102-1"/>
    </source>
</evidence>
<feature type="compositionally biased region" description="Pro residues" evidence="17">
    <location>
        <begin position="1"/>
        <end position="18"/>
    </location>
</feature>
<dbReference type="InterPro" id="IPR011761">
    <property type="entry name" value="ATP-grasp"/>
</dbReference>
<feature type="active site" evidence="13">
    <location>
        <position position="201"/>
    </location>
</feature>
<evidence type="ECO:0000256" key="17">
    <source>
        <dbReference type="SAM" id="MobiDB-lite"/>
    </source>
</evidence>
<evidence type="ECO:0000256" key="6">
    <source>
        <dbReference type="ARBA" id="ARBA00022840"/>
    </source>
</evidence>
<dbReference type="GO" id="GO:0008360">
    <property type="term" value="P:regulation of cell shape"/>
    <property type="evidence" value="ECO:0007669"/>
    <property type="project" value="UniProtKB-KW"/>
</dbReference>
<feature type="binding site" evidence="14">
    <location>
        <begin position="201"/>
        <end position="202"/>
    </location>
    <ligand>
        <name>ATP</name>
        <dbReference type="ChEBI" id="CHEBI:30616"/>
    </ligand>
</feature>
<dbReference type="InterPro" id="IPR016185">
    <property type="entry name" value="PreATP-grasp_dom_sf"/>
</dbReference>
<comment type="catalytic activity">
    <reaction evidence="12">
        <text>2 D-alanine + ATP = D-alanyl-D-alanine + ADP + phosphate + H(+)</text>
        <dbReference type="Rhea" id="RHEA:11224"/>
        <dbReference type="ChEBI" id="CHEBI:15378"/>
        <dbReference type="ChEBI" id="CHEBI:30616"/>
        <dbReference type="ChEBI" id="CHEBI:43474"/>
        <dbReference type="ChEBI" id="CHEBI:57416"/>
        <dbReference type="ChEBI" id="CHEBI:57822"/>
        <dbReference type="ChEBI" id="CHEBI:456216"/>
        <dbReference type="EC" id="6.3.2.4"/>
    </reaction>
</comment>
<keyword evidence="3 12" id="KW-0436">Ligase</keyword>
<dbReference type="InterPro" id="IPR011127">
    <property type="entry name" value="Dala_Dala_lig_N"/>
</dbReference>
<evidence type="ECO:0000256" key="12">
    <source>
        <dbReference type="HAMAP-Rule" id="MF_00047"/>
    </source>
</evidence>
<comment type="subcellular location">
    <subcellularLocation>
        <location evidence="12">Cytoplasm</location>
    </subcellularLocation>
</comment>
<dbReference type="EC" id="6.3.2.4" evidence="12"/>
<feature type="binding site" evidence="14">
    <location>
        <begin position="327"/>
        <end position="328"/>
    </location>
    <ligand>
        <name>ATP</name>
        <dbReference type="ChEBI" id="CHEBI:30616"/>
    </ligand>
</feature>
<sequence>MPDTPPAIPTEPYRPGPSRPAGRTAVTVLFGGRSGEHEVSCASAAGILTHLDRGRHRVRPVRITADGEWVPGPDDLPAAGYRPEDLARLTPARGRTAWDSLRAAVPLLGAADVVLPALHGPYGEDGTVQGLLELLGVPYVGSGVAASSAGMDKDVTKRLLAAAGLPVAASALLRGPGDGLDEAQRRRLGLPVFVKPARAGSSLGVTRVDSWDGLDGAVAAARAADGKVLVEEAVLGREVDLAVLEFPDGGLHVGPPLEIRVGRDRPFFDHDAKYRDGATRFEVPARLPAGLADRLRETALEVFEVLGCSGLLRVDFLLRDGADPVVNEVNTFPGFTAASQYPRIWAAAGMLYHELLDVLIDTALARAGRRRPAGAPGPHPASAVR</sequence>
<dbReference type="InterPro" id="IPR013815">
    <property type="entry name" value="ATP_grasp_subdomain_1"/>
</dbReference>
<feature type="active site" evidence="13">
    <location>
        <position position="339"/>
    </location>
</feature>
<name>A0AAU8JQW3_9ACTN</name>
<comment type="pathway">
    <text evidence="12">Cell wall biogenesis; peptidoglycan biosynthesis.</text>
</comment>
<accession>A0AAU8JQW3</accession>
<evidence type="ECO:0000256" key="3">
    <source>
        <dbReference type="ARBA" id="ARBA00022598"/>
    </source>
</evidence>
<keyword evidence="9 12" id="KW-0573">Peptidoglycan synthesis</keyword>
<dbReference type="Pfam" id="PF01820">
    <property type="entry name" value="Dala_Dala_lig_N"/>
    <property type="match status" value="1"/>
</dbReference>
<dbReference type="AlphaFoldDB" id="A0AAU8JQW3"/>
<evidence type="ECO:0000256" key="4">
    <source>
        <dbReference type="ARBA" id="ARBA00022723"/>
    </source>
</evidence>
<dbReference type="Gene3D" id="3.30.1490.20">
    <property type="entry name" value="ATP-grasp fold, A domain"/>
    <property type="match status" value="1"/>
</dbReference>